<accession>A0A199W3B0</accession>
<evidence type="ECO:0000256" key="4">
    <source>
        <dbReference type="SAM" id="MobiDB-lite"/>
    </source>
</evidence>
<evidence type="ECO:0000259" key="5">
    <source>
        <dbReference type="Pfam" id="PF01370"/>
    </source>
</evidence>
<dbReference type="SUPFAM" id="SSF51735">
    <property type="entry name" value="NAD(P)-binding Rossmann-fold domains"/>
    <property type="match status" value="1"/>
</dbReference>
<keyword evidence="3" id="KW-0413">Isomerase</keyword>
<name>A0A199W3B0_ANACO</name>
<comment type="similarity">
    <text evidence="1">Belongs to the NAD(P)-dependent epimerase/dehydratase family.</text>
</comment>
<reference evidence="6 7" key="1">
    <citation type="journal article" date="2016" name="DNA Res.">
        <title>The draft genome of MD-2 pineapple using hybrid error correction of long reads.</title>
        <authorList>
            <person name="Redwan R.M."/>
            <person name="Saidin A."/>
            <person name="Kumar S.V."/>
        </authorList>
    </citation>
    <scope>NUCLEOTIDE SEQUENCE [LARGE SCALE GENOMIC DNA]</scope>
    <source>
        <strain evidence="7">cv. MD2</strain>
        <tissue evidence="6">Leaf</tissue>
    </source>
</reference>
<feature type="region of interest" description="Disordered" evidence="4">
    <location>
        <begin position="1"/>
        <end position="21"/>
    </location>
</feature>
<organism evidence="6 7">
    <name type="scientific">Ananas comosus</name>
    <name type="common">Pineapple</name>
    <name type="synonym">Ananas ananas</name>
    <dbReference type="NCBI Taxonomy" id="4615"/>
    <lineage>
        <taxon>Eukaryota</taxon>
        <taxon>Viridiplantae</taxon>
        <taxon>Streptophyta</taxon>
        <taxon>Embryophyta</taxon>
        <taxon>Tracheophyta</taxon>
        <taxon>Spermatophyta</taxon>
        <taxon>Magnoliopsida</taxon>
        <taxon>Liliopsida</taxon>
        <taxon>Poales</taxon>
        <taxon>Bromeliaceae</taxon>
        <taxon>Bromelioideae</taxon>
        <taxon>Ananas</taxon>
    </lineage>
</organism>
<dbReference type="PANTHER" id="PTHR43574">
    <property type="entry name" value="EPIMERASE-RELATED"/>
    <property type="match status" value="1"/>
</dbReference>
<sequence length="348" mass="38409">MAAIRGAPFRFPPPPPPARVGRRRRIPAAAAAGMSGSGANHRMLVLGTGFVGRYASERLIEHDDEEDELRQVSGTCTSAAKKRELEKIGIDAFIFDATKSKMTDLHTLKHATHLLISIPTIAGIGDPLLFSYEDLRNTLSHGNLRWLCYLSSTSVYGDCGGALVDEDYPANPKSESAKLRLAAEKGWSQLGSELGLSVYIFRLGGIYGPGRSALDTMVKRKSLSKGQKLRESRQYTARVHVADIYQAIKASFKVPSSGRIYNVVDDDPASRAEVFAFARNLLEHRFPDMAKEFGDVSLPDLASTEKKMHGEKRVSNARLKNELGVRLLYPTYRSGLQSIFDSWSVDNY</sequence>
<evidence type="ECO:0000256" key="1">
    <source>
        <dbReference type="ARBA" id="ARBA00007637"/>
    </source>
</evidence>
<dbReference type="CDD" id="cd05266">
    <property type="entry name" value="SDR_a4"/>
    <property type="match status" value="1"/>
</dbReference>
<evidence type="ECO:0000256" key="3">
    <source>
        <dbReference type="ARBA" id="ARBA00023235"/>
    </source>
</evidence>
<dbReference type="STRING" id="4615.A0A199W3B0"/>
<comment type="caution">
    <text evidence="6">The sequence shown here is derived from an EMBL/GenBank/DDBJ whole genome shotgun (WGS) entry which is preliminary data.</text>
</comment>
<dbReference type="GO" id="GO:0016853">
    <property type="term" value="F:isomerase activity"/>
    <property type="evidence" value="ECO:0007669"/>
    <property type="project" value="UniProtKB-KW"/>
</dbReference>
<feature type="domain" description="NAD-dependent epimerase/dehydratase" evidence="5">
    <location>
        <begin position="44"/>
        <end position="263"/>
    </location>
</feature>
<proteinExistence type="inferred from homology"/>
<evidence type="ECO:0000313" key="6">
    <source>
        <dbReference type="EMBL" id="OAY83683.1"/>
    </source>
</evidence>
<evidence type="ECO:0000256" key="2">
    <source>
        <dbReference type="ARBA" id="ARBA00023027"/>
    </source>
</evidence>
<dbReference type="EMBL" id="LSRQ01000321">
    <property type="protein sequence ID" value="OAY83683.1"/>
    <property type="molecule type" value="Genomic_DNA"/>
</dbReference>
<dbReference type="Pfam" id="PF01370">
    <property type="entry name" value="Epimerase"/>
    <property type="match status" value="1"/>
</dbReference>
<keyword evidence="2" id="KW-0520">NAD</keyword>
<evidence type="ECO:0000313" key="7">
    <source>
        <dbReference type="Proteomes" id="UP000092600"/>
    </source>
</evidence>
<dbReference type="AlphaFoldDB" id="A0A199W3B0"/>
<gene>
    <name evidence="6" type="ORF">ACMD2_08379</name>
</gene>
<dbReference type="InterPro" id="IPR036291">
    <property type="entry name" value="NAD(P)-bd_dom_sf"/>
</dbReference>
<dbReference type="Gene3D" id="3.40.50.720">
    <property type="entry name" value="NAD(P)-binding Rossmann-like Domain"/>
    <property type="match status" value="1"/>
</dbReference>
<protein>
    <submittedName>
        <fullName evidence="6">Protein YeeZ</fullName>
    </submittedName>
</protein>
<dbReference type="Proteomes" id="UP000092600">
    <property type="component" value="Unassembled WGS sequence"/>
</dbReference>
<dbReference type="InterPro" id="IPR001509">
    <property type="entry name" value="Epimerase_deHydtase"/>
</dbReference>